<dbReference type="PANTHER" id="PTHR42909:SF1">
    <property type="entry name" value="CARBOHYDRATE KINASE PFKB DOMAIN-CONTAINING PROTEIN"/>
    <property type="match status" value="1"/>
</dbReference>
<dbReference type="Pfam" id="PF00294">
    <property type="entry name" value="PfkB"/>
    <property type="match status" value="1"/>
</dbReference>
<dbReference type="GO" id="GO:0004730">
    <property type="term" value="F:pseudouridylate synthase activity"/>
    <property type="evidence" value="ECO:0007669"/>
    <property type="project" value="InterPro"/>
</dbReference>
<dbReference type="GO" id="GO:0005737">
    <property type="term" value="C:cytoplasm"/>
    <property type="evidence" value="ECO:0007669"/>
    <property type="project" value="TreeGrafter"/>
</dbReference>
<dbReference type="SUPFAM" id="SSF53613">
    <property type="entry name" value="Ribokinase-like"/>
    <property type="match status" value="1"/>
</dbReference>
<dbReference type="Gene3D" id="3.40.1790.10">
    <property type="entry name" value="Indigoidine synthase domain"/>
    <property type="match status" value="1"/>
</dbReference>
<name>A0A7R8W6F7_9CRUS</name>
<dbReference type="HAMAP" id="MF_01876">
    <property type="entry name" value="PsiMP_glycosidase"/>
    <property type="match status" value="1"/>
</dbReference>
<dbReference type="Gene3D" id="3.40.1190.20">
    <property type="match status" value="1"/>
</dbReference>
<dbReference type="InterPro" id="IPR029056">
    <property type="entry name" value="Ribokinase-like"/>
</dbReference>
<dbReference type="SUPFAM" id="SSF110581">
    <property type="entry name" value="Indigoidine synthase A-like"/>
    <property type="match status" value="1"/>
</dbReference>
<feature type="domain" description="Carbohydrate kinase PfkB" evidence="1">
    <location>
        <begin position="367"/>
        <end position="688"/>
    </location>
</feature>
<reference evidence="2" key="1">
    <citation type="submission" date="2020-11" db="EMBL/GenBank/DDBJ databases">
        <authorList>
            <person name="Tran Van P."/>
        </authorList>
    </citation>
    <scope>NUCLEOTIDE SEQUENCE</scope>
</reference>
<dbReference type="Pfam" id="PF04227">
    <property type="entry name" value="Indigoidine_A"/>
    <property type="match status" value="1"/>
</dbReference>
<dbReference type="GO" id="GO:0016798">
    <property type="term" value="F:hydrolase activity, acting on glycosyl bonds"/>
    <property type="evidence" value="ECO:0007669"/>
    <property type="project" value="TreeGrafter"/>
</dbReference>
<evidence type="ECO:0000259" key="1">
    <source>
        <dbReference type="Pfam" id="PF00294"/>
    </source>
</evidence>
<accession>A0A7R8W6F7</accession>
<organism evidence="2">
    <name type="scientific">Cyprideis torosa</name>
    <dbReference type="NCBI Taxonomy" id="163714"/>
    <lineage>
        <taxon>Eukaryota</taxon>
        <taxon>Metazoa</taxon>
        <taxon>Ecdysozoa</taxon>
        <taxon>Arthropoda</taxon>
        <taxon>Crustacea</taxon>
        <taxon>Oligostraca</taxon>
        <taxon>Ostracoda</taxon>
        <taxon>Podocopa</taxon>
        <taxon>Podocopida</taxon>
        <taxon>Cytherocopina</taxon>
        <taxon>Cytheroidea</taxon>
        <taxon>Cytherideidae</taxon>
        <taxon>Cyprideis</taxon>
    </lineage>
</organism>
<dbReference type="PANTHER" id="PTHR42909">
    <property type="entry name" value="ZGC:136858"/>
    <property type="match status" value="1"/>
</dbReference>
<evidence type="ECO:0000313" key="2">
    <source>
        <dbReference type="EMBL" id="CAD7223256.1"/>
    </source>
</evidence>
<gene>
    <name evidence="2" type="ORF">CTOB1V02_LOCUS1246</name>
</gene>
<sequence>MLWSRLPVLGRTKVTTGRRFCVSSASSGLITVSEEVRAALNSGGPVVALETAIVSHGMPYPQNISTALRVEDVVRKAGALPATIGVIRGQPKIGLSSEEIKDLGRPPEAGHVAKVKVSSRDLGWVTAQGLSGGTTVAATILLAARAGIPIFVTGGLGGVHRGASESFDISNDLTVLGRHRTAVVCAGVKSILDIPKTLEVLETEGVCVSTYQTADRAFPNFFTRDSGYKASYNVNDPKEAALLISRHFSHGPGSGIVIAVPIPQNDEAYDVEDAVSEALIEAESLEITGKELTPFILSMVAKKTSGASLKANIALIQHNAKIGAEIAKAYSRQLEKNAKGYSRQLETKSEKQAVIKNPVQLHPSSNSVVFVGAMLTDTTVKLDNPGLPHPGLTNSAKILEIPGGVARNIAEAFDKAVTSVPTLSQSLPVPLFLSVIGNDSAGRYLTGHSMWRDAAKLFARVRVHPTLPTGRYMGILTHDGEYLYGIGDTEVSDCFNFVEDILPHEATIRSASIVVLDADFPQDAIEQVLQLCKESDVPVFFDPTEPLKSCKPFQSDAWKTITIIKPNIWELVKIHATLTGDNEISSDVLEFMKEPRNTDELVSLCRDLSKPLIPTIPKILITLGEKGILLISNPNSVQHYSTADSVEKIASVNGAGDSLSAGYIIGYLQRCSDLHSVSLGMEMARQSLLSVANVCEAFDSDRLQQVLDGKRLVTCRTHLFD</sequence>
<proteinExistence type="inferred from homology"/>
<dbReference type="InterPro" id="IPR007342">
    <property type="entry name" value="PsuG"/>
</dbReference>
<dbReference type="EMBL" id="OB660174">
    <property type="protein sequence ID" value="CAD7223256.1"/>
    <property type="molecule type" value="Genomic_DNA"/>
</dbReference>
<dbReference type="AlphaFoldDB" id="A0A7R8W6F7"/>
<dbReference type="InterPro" id="IPR022830">
    <property type="entry name" value="Indigdn_synthA-like"/>
</dbReference>
<protein>
    <recommendedName>
        <fullName evidence="1">Carbohydrate kinase PfkB domain-containing protein</fullName>
    </recommendedName>
</protein>
<dbReference type="InterPro" id="IPR011611">
    <property type="entry name" value="PfkB_dom"/>
</dbReference>
<dbReference type="GO" id="GO:0006796">
    <property type="term" value="P:phosphate-containing compound metabolic process"/>
    <property type="evidence" value="ECO:0007669"/>
    <property type="project" value="UniProtKB-ARBA"/>
</dbReference>
<dbReference type="OrthoDB" id="198885at2759"/>